<feature type="region of interest" description="Disordered" evidence="1">
    <location>
        <begin position="1"/>
        <end position="22"/>
    </location>
</feature>
<comment type="caution">
    <text evidence="2">The sequence shown here is derived from an EMBL/GenBank/DDBJ whole genome shotgun (WGS) entry which is preliminary data.</text>
</comment>
<evidence type="ECO:0000313" key="2">
    <source>
        <dbReference type="EMBL" id="KAJ8380844.1"/>
    </source>
</evidence>
<feature type="compositionally biased region" description="Pro residues" evidence="1">
    <location>
        <begin position="50"/>
        <end position="59"/>
    </location>
</feature>
<feature type="region of interest" description="Disordered" evidence="1">
    <location>
        <begin position="34"/>
        <end position="95"/>
    </location>
</feature>
<reference evidence="2" key="1">
    <citation type="journal article" date="2023" name="Science">
        <title>Genome structures resolve the early diversification of teleost fishes.</title>
        <authorList>
            <person name="Parey E."/>
            <person name="Louis A."/>
            <person name="Montfort J."/>
            <person name="Bouchez O."/>
            <person name="Roques C."/>
            <person name="Iampietro C."/>
            <person name="Lluch J."/>
            <person name="Castinel A."/>
            <person name="Donnadieu C."/>
            <person name="Desvignes T."/>
            <person name="Floi Bucao C."/>
            <person name="Jouanno E."/>
            <person name="Wen M."/>
            <person name="Mejri S."/>
            <person name="Dirks R."/>
            <person name="Jansen H."/>
            <person name="Henkel C."/>
            <person name="Chen W.J."/>
            <person name="Zahm M."/>
            <person name="Cabau C."/>
            <person name="Klopp C."/>
            <person name="Thompson A.W."/>
            <person name="Robinson-Rechavi M."/>
            <person name="Braasch I."/>
            <person name="Lecointre G."/>
            <person name="Bobe J."/>
            <person name="Postlethwait J.H."/>
            <person name="Berthelot C."/>
            <person name="Roest Crollius H."/>
            <person name="Guiguen Y."/>
        </authorList>
    </citation>
    <scope>NUCLEOTIDE SEQUENCE</scope>
    <source>
        <strain evidence="2">WJC10195</strain>
    </source>
</reference>
<organism evidence="2 3">
    <name type="scientific">Synaphobranchus kaupii</name>
    <name type="common">Kaup's arrowtooth eel</name>
    <dbReference type="NCBI Taxonomy" id="118154"/>
    <lineage>
        <taxon>Eukaryota</taxon>
        <taxon>Metazoa</taxon>
        <taxon>Chordata</taxon>
        <taxon>Craniata</taxon>
        <taxon>Vertebrata</taxon>
        <taxon>Euteleostomi</taxon>
        <taxon>Actinopterygii</taxon>
        <taxon>Neopterygii</taxon>
        <taxon>Teleostei</taxon>
        <taxon>Anguilliformes</taxon>
        <taxon>Synaphobranchidae</taxon>
        <taxon>Synaphobranchus</taxon>
    </lineage>
</organism>
<sequence length="110" mass="11811">MAHPVPHQDTLAVPDPEKHTGLNQDLVKILRENLLQQERPRNGRHSHCPASPPPIPPETPRASSAGCCSTTTSPNSSAASPSHTPGNPERYIGTPIKVTTFSHLREGNGE</sequence>
<evidence type="ECO:0000313" key="3">
    <source>
        <dbReference type="Proteomes" id="UP001152622"/>
    </source>
</evidence>
<keyword evidence="3" id="KW-1185">Reference proteome</keyword>
<proteinExistence type="predicted"/>
<protein>
    <submittedName>
        <fullName evidence="2">Uncharacterized protein</fullName>
    </submittedName>
</protein>
<feature type="compositionally biased region" description="Low complexity" evidence="1">
    <location>
        <begin position="60"/>
        <end position="85"/>
    </location>
</feature>
<name>A0A9Q1GC85_SYNKA</name>
<dbReference type="Proteomes" id="UP001152622">
    <property type="component" value="Chromosome 1"/>
</dbReference>
<accession>A0A9Q1GC85</accession>
<dbReference type="OrthoDB" id="8895905at2759"/>
<gene>
    <name evidence="2" type="ORF">SKAU_G00016220</name>
</gene>
<dbReference type="AlphaFoldDB" id="A0A9Q1GC85"/>
<evidence type="ECO:0000256" key="1">
    <source>
        <dbReference type="SAM" id="MobiDB-lite"/>
    </source>
</evidence>
<dbReference type="EMBL" id="JAINUF010000001">
    <property type="protein sequence ID" value="KAJ8380844.1"/>
    <property type="molecule type" value="Genomic_DNA"/>
</dbReference>